<evidence type="ECO:0000259" key="6">
    <source>
        <dbReference type="PROSITE" id="PS51096"/>
    </source>
</evidence>
<reference evidence="8 10" key="2">
    <citation type="submission" date="2013-03" db="EMBL/GenBank/DDBJ databases">
        <title>The Genome Sequence of Enterococcus malodoratus ATCC_43197 (PacBio/Illumina hybrid assembly).</title>
        <authorList>
            <consortium name="The Broad Institute Genomics Platform"/>
            <consortium name="The Broad Institute Genome Sequencing Center for Infectious Disease"/>
            <person name="Earl A."/>
            <person name="Russ C."/>
            <person name="Gilmore M."/>
            <person name="Surin D."/>
            <person name="Walker B."/>
            <person name="Young S."/>
            <person name="Zeng Q."/>
            <person name="Gargeya S."/>
            <person name="Fitzgerald M."/>
            <person name="Haas B."/>
            <person name="Abouelleil A."/>
            <person name="Allen A.W."/>
            <person name="Alvarado L."/>
            <person name="Arachchi H.M."/>
            <person name="Berlin A.M."/>
            <person name="Chapman S.B."/>
            <person name="Gainer-Dewar J."/>
            <person name="Goldberg J."/>
            <person name="Griggs A."/>
            <person name="Gujja S."/>
            <person name="Hansen M."/>
            <person name="Howarth C."/>
            <person name="Imamovic A."/>
            <person name="Ireland A."/>
            <person name="Larimer J."/>
            <person name="McCowan C."/>
            <person name="Murphy C."/>
            <person name="Pearson M."/>
            <person name="Poon T.W."/>
            <person name="Priest M."/>
            <person name="Roberts A."/>
            <person name="Saif S."/>
            <person name="Shea T."/>
            <person name="Sisk P."/>
            <person name="Sykes S."/>
            <person name="Wortman J."/>
            <person name="Nusbaum C."/>
            <person name="Birren B."/>
        </authorList>
    </citation>
    <scope>NUCLEOTIDE SEQUENCE [LARGE SCALE GENOMIC DNA]</scope>
    <source>
        <strain evidence="8 10">ATCC 43197</strain>
    </source>
</reference>
<dbReference type="GO" id="GO:0016020">
    <property type="term" value="C:membrane"/>
    <property type="evidence" value="ECO:0007669"/>
    <property type="project" value="InterPro"/>
</dbReference>
<dbReference type="EMBL" id="AJAK01000024">
    <property type="protein sequence ID" value="EOH73480.1"/>
    <property type="molecule type" value="Genomic_DNA"/>
</dbReference>
<dbReference type="NCBIfam" id="TIGR02364">
    <property type="entry name" value="dha_pts"/>
    <property type="match status" value="1"/>
</dbReference>
<evidence type="ECO:0000313" key="7">
    <source>
        <dbReference type="EMBL" id="EOH73480.1"/>
    </source>
</evidence>
<dbReference type="STRING" id="71451.RV07_GL003354"/>
<comment type="subunit">
    <text evidence="5">Homodimer. The dihydroxyacetone kinase complex is composed of a homodimer of DhaM, a homodimer of DhaK and the subunit DhaL.</text>
</comment>
<reference evidence="7 9" key="1">
    <citation type="submission" date="2013-02" db="EMBL/GenBank/DDBJ databases">
        <title>The Genome Sequence of Enterococcus malodoratus ATCC_43197.</title>
        <authorList>
            <consortium name="The Broad Institute Genome Sequencing Platform"/>
            <consortium name="The Broad Institute Genome Sequencing Center for Infectious Disease"/>
            <person name="Earl A.M."/>
            <person name="Gilmore M.S."/>
            <person name="Lebreton F."/>
            <person name="Walker B."/>
            <person name="Young S.K."/>
            <person name="Zeng Q."/>
            <person name="Gargeya S."/>
            <person name="Fitzgerald M."/>
            <person name="Haas B."/>
            <person name="Abouelleil A."/>
            <person name="Alvarado L."/>
            <person name="Arachchi H.M."/>
            <person name="Berlin A.M."/>
            <person name="Chapman S.B."/>
            <person name="Dewar J."/>
            <person name="Goldberg J."/>
            <person name="Griggs A."/>
            <person name="Gujja S."/>
            <person name="Hansen M."/>
            <person name="Howarth C."/>
            <person name="Imamovic A."/>
            <person name="Larimer J."/>
            <person name="McCowan C."/>
            <person name="Murphy C."/>
            <person name="Neiman D."/>
            <person name="Pearson M."/>
            <person name="Priest M."/>
            <person name="Roberts A."/>
            <person name="Saif S."/>
            <person name="Shea T."/>
            <person name="Sisk P."/>
            <person name="Sykes S."/>
            <person name="Wortman J."/>
            <person name="Nusbaum C."/>
            <person name="Birren B."/>
        </authorList>
    </citation>
    <scope>NUCLEOTIDE SEQUENCE [LARGE SCALE GENOMIC DNA]</scope>
    <source>
        <strain evidence="7 9">ATCC 43197</strain>
    </source>
</reference>
<dbReference type="InterPro" id="IPR012844">
    <property type="entry name" value="DhaM_N"/>
</dbReference>
<dbReference type="InterPro" id="IPR036662">
    <property type="entry name" value="PTS_EIIA_man-typ_sf"/>
</dbReference>
<evidence type="ECO:0000256" key="2">
    <source>
        <dbReference type="ARBA" id="ARBA00002788"/>
    </source>
</evidence>
<dbReference type="Pfam" id="PF03610">
    <property type="entry name" value="EIIA-man"/>
    <property type="match status" value="1"/>
</dbReference>
<dbReference type="Proteomes" id="UP000013783">
    <property type="component" value="Unassembled WGS sequence"/>
</dbReference>
<dbReference type="SUPFAM" id="SSF53062">
    <property type="entry name" value="PTS system fructose IIA component-like"/>
    <property type="match status" value="1"/>
</dbReference>
<keyword evidence="7" id="KW-0418">Kinase</keyword>
<evidence type="ECO:0000313" key="8">
    <source>
        <dbReference type="EMBL" id="EOT67238.1"/>
    </source>
</evidence>
<proteinExistence type="predicted"/>
<feature type="domain" description="PTS EIIA type-4" evidence="6">
    <location>
        <begin position="1"/>
        <end position="126"/>
    </location>
</feature>
<evidence type="ECO:0000256" key="3">
    <source>
        <dbReference type="ARBA" id="ARBA00012095"/>
    </source>
</evidence>
<protein>
    <recommendedName>
        <fullName evidence="3">phosphoenolpyruvate--glycerone phosphotransferase</fullName>
        <ecNumber evidence="3">2.7.1.121</ecNumber>
    </recommendedName>
</protein>
<name>R2QPC2_9ENTE</name>
<dbReference type="InterPro" id="IPR004701">
    <property type="entry name" value="PTS_EIIA_man-typ"/>
</dbReference>
<organism evidence="7 9">
    <name type="scientific">Enterococcus malodoratus ATCC 43197</name>
    <dbReference type="NCBI Taxonomy" id="1158601"/>
    <lineage>
        <taxon>Bacteria</taxon>
        <taxon>Bacillati</taxon>
        <taxon>Bacillota</taxon>
        <taxon>Bacilli</taxon>
        <taxon>Lactobacillales</taxon>
        <taxon>Enterococcaceae</taxon>
        <taxon>Enterococcus</taxon>
    </lineage>
</organism>
<dbReference type="GO" id="GO:0009401">
    <property type="term" value="P:phosphoenolpyruvate-dependent sugar phosphotransferase system"/>
    <property type="evidence" value="ECO:0007669"/>
    <property type="project" value="InterPro"/>
</dbReference>
<evidence type="ECO:0000256" key="4">
    <source>
        <dbReference type="ARBA" id="ARBA00022679"/>
    </source>
</evidence>
<keyword evidence="4" id="KW-0808">Transferase</keyword>
<dbReference type="eggNOG" id="COG3412">
    <property type="taxonomic scope" value="Bacteria"/>
</dbReference>
<comment type="catalytic activity">
    <reaction evidence="1">
        <text>dihydroxyacetone + phosphoenolpyruvate = dihydroxyacetone phosphate + pyruvate</text>
        <dbReference type="Rhea" id="RHEA:18381"/>
        <dbReference type="ChEBI" id="CHEBI:15361"/>
        <dbReference type="ChEBI" id="CHEBI:16016"/>
        <dbReference type="ChEBI" id="CHEBI:57642"/>
        <dbReference type="ChEBI" id="CHEBI:58702"/>
        <dbReference type="EC" id="2.7.1.121"/>
    </reaction>
</comment>
<dbReference type="Proteomes" id="UP000014148">
    <property type="component" value="Unassembled WGS sequence"/>
</dbReference>
<dbReference type="PANTHER" id="PTHR38594:SF1">
    <property type="entry name" value="PEP-DEPENDENT DIHYDROXYACETONE KINASE, PHOSPHORYL DONOR SUBUNIT DHAM"/>
    <property type="match status" value="1"/>
</dbReference>
<gene>
    <name evidence="8" type="ORF">I585_02759</name>
    <name evidence="7" type="ORF">UAI_03577</name>
</gene>
<dbReference type="OrthoDB" id="7065393at2"/>
<dbReference type="Gene3D" id="3.40.50.510">
    <property type="entry name" value="Phosphotransferase system, mannose-type IIA component"/>
    <property type="match status" value="1"/>
</dbReference>
<dbReference type="PROSITE" id="PS51096">
    <property type="entry name" value="PTS_EIIA_TYPE_4"/>
    <property type="match status" value="1"/>
</dbReference>
<comment type="caution">
    <text evidence="7">The sequence shown here is derived from an EMBL/GenBank/DDBJ whole genome shotgun (WGS) entry which is preliminary data.</text>
</comment>
<dbReference type="AlphaFoldDB" id="R2QPC2"/>
<sequence>MKGILLVSHSQKITDGLKEMIEEMVSESSPVRILSLGGTEDQRLGTSAMKILDGIYACKDCEDIFIFCDIGSAIMSAEVAIEMLEEPIKEKVSLVDAPLIEGAFAAAIQASIGDSKENIFLELSKI</sequence>
<dbReference type="InterPro" id="IPR039643">
    <property type="entry name" value="DhaM"/>
</dbReference>
<evidence type="ECO:0000313" key="9">
    <source>
        <dbReference type="Proteomes" id="UP000013783"/>
    </source>
</evidence>
<dbReference type="EMBL" id="ASWA01000003">
    <property type="protein sequence ID" value="EOT67238.1"/>
    <property type="molecule type" value="Genomic_DNA"/>
</dbReference>
<evidence type="ECO:0000256" key="1">
    <source>
        <dbReference type="ARBA" id="ARBA00001113"/>
    </source>
</evidence>
<dbReference type="PATRIC" id="fig|1158601.3.peg.3548"/>
<dbReference type="GO" id="GO:0047324">
    <property type="term" value="F:phosphoenolpyruvate-glycerone phosphotransferase activity"/>
    <property type="evidence" value="ECO:0007669"/>
    <property type="project" value="UniProtKB-EC"/>
</dbReference>
<dbReference type="GO" id="GO:0019563">
    <property type="term" value="P:glycerol catabolic process"/>
    <property type="evidence" value="ECO:0007669"/>
    <property type="project" value="InterPro"/>
</dbReference>
<keyword evidence="10" id="KW-1185">Reference proteome</keyword>
<evidence type="ECO:0000313" key="10">
    <source>
        <dbReference type="Proteomes" id="UP000014148"/>
    </source>
</evidence>
<accession>R2QPC2</accession>
<comment type="function">
    <text evidence="2">Component of the dihydroxyacetone kinase complex, which is responsible for the phosphoenolpyruvate (PEP)-dependent phosphorylation of dihydroxyacetone. DhaM serves as the phosphoryl donor. Is phosphorylated by phosphoenolpyruvate in an EI- and HPr-dependent reaction, and a phosphorelay system on histidine residues finally leads to phosphoryl transfer to DhaL and dihydroxyacetone.</text>
</comment>
<dbReference type="PANTHER" id="PTHR38594">
    <property type="entry name" value="PEP-DEPENDENT DIHYDROXYACETONE KINASE, PHOSPHORYL DONOR SUBUNIT DHAM"/>
    <property type="match status" value="1"/>
</dbReference>
<evidence type="ECO:0000256" key="5">
    <source>
        <dbReference type="ARBA" id="ARBA00046577"/>
    </source>
</evidence>
<dbReference type="EC" id="2.7.1.121" evidence="3"/>
<dbReference type="RefSeq" id="WP_010742367.1">
    <property type="nucleotide sequence ID" value="NZ_KB946251.1"/>
</dbReference>